<gene>
    <name evidence="1" type="ORF">ACFSBT_21040</name>
</gene>
<keyword evidence="2" id="KW-1185">Reference proteome</keyword>
<evidence type="ECO:0000313" key="1">
    <source>
        <dbReference type="EMBL" id="MFD1515774.1"/>
    </source>
</evidence>
<dbReference type="EMBL" id="JBHUDC010000011">
    <property type="protein sequence ID" value="MFD1515774.1"/>
    <property type="molecule type" value="Genomic_DNA"/>
</dbReference>
<evidence type="ECO:0000313" key="2">
    <source>
        <dbReference type="Proteomes" id="UP001597187"/>
    </source>
</evidence>
<dbReference type="RefSeq" id="WP_250875697.1">
    <property type="nucleotide sequence ID" value="NZ_JALXFV010000011.1"/>
</dbReference>
<sequence length="301" mass="34712">MYSLSQVRRALDSPSLITQELNRVAHRRGNRWSYNERGIDLFAEDWDNLLILDACRYDMFCERSTLPGRTESRISRGSATWEFLTANFADRDLTDTVYVTASPMLHRNESELNAKLHAVVNVWQEDGWDDEFRTVMPETLGQYAKEAAEQYPDKRLIVHYLQPHYPFIGPTGRDHFDVDTLAIWDEKRDGKIDIPDEYFVKGTEESLDIVLDHVSELLDDLGGRTVVTSDHGQAFGERGLPIPSKVYGHPIGMYIDELVRVPWHVYDNGPRRTITKEEPVATDEDIDHEVVEDRLKDLGYV</sequence>
<proteinExistence type="predicted"/>
<dbReference type="AlphaFoldDB" id="A0ABD6B3W8"/>
<organism evidence="1 2">
    <name type="scientific">Halomarina rubra</name>
    <dbReference type="NCBI Taxonomy" id="2071873"/>
    <lineage>
        <taxon>Archaea</taxon>
        <taxon>Methanobacteriati</taxon>
        <taxon>Methanobacteriota</taxon>
        <taxon>Stenosarchaea group</taxon>
        <taxon>Halobacteria</taxon>
        <taxon>Halobacteriales</taxon>
        <taxon>Natronomonadaceae</taxon>
        <taxon>Halomarina</taxon>
    </lineage>
</organism>
<accession>A0ABD6B3W8</accession>
<protein>
    <recommendedName>
        <fullName evidence="3">AlkP-core domain protein</fullName>
    </recommendedName>
</protein>
<reference evidence="1 2" key="1">
    <citation type="journal article" date="2019" name="Int. J. Syst. Evol. Microbiol.">
        <title>The Global Catalogue of Microorganisms (GCM) 10K type strain sequencing project: providing services to taxonomists for standard genome sequencing and annotation.</title>
        <authorList>
            <consortium name="The Broad Institute Genomics Platform"/>
            <consortium name="The Broad Institute Genome Sequencing Center for Infectious Disease"/>
            <person name="Wu L."/>
            <person name="Ma J."/>
        </authorList>
    </citation>
    <scope>NUCLEOTIDE SEQUENCE [LARGE SCALE GENOMIC DNA]</scope>
    <source>
        <strain evidence="1 2">CGMCC 1.12563</strain>
    </source>
</reference>
<comment type="caution">
    <text evidence="1">The sequence shown here is derived from an EMBL/GenBank/DDBJ whole genome shotgun (WGS) entry which is preliminary data.</text>
</comment>
<dbReference type="Gene3D" id="3.40.720.10">
    <property type="entry name" value="Alkaline Phosphatase, subunit A"/>
    <property type="match status" value="1"/>
</dbReference>
<dbReference type="InterPro" id="IPR017850">
    <property type="entry name" value="Alkaline_phosphatase_core_sf"/>
</dbReference>
<dbReference type="Proteomes" id="UP001597187">
    <property type="component" value="Unassembled WGS sequence"/>
</dbReference>
<name>A0ABD6B3W8_9EURY</name>
<evidence type="ECO:0008006" key="3">
    <source>
        <dbReference type="Google" id="ProtNLM"/>
    </source>
</evidence>
<dbReference type="SUPFAM" id="SSF53649">
    <property type="entry name" value="Alkaline phosphatase-like"/>
    <property type="match status" value="1"/>
</dbReference>